<keyword evidence="5 7" id="KW-0472">Membrane</keyword>
<dbReference type="SUPFAM" id="SSF103473">
    <property type="entry name" value="MFS general substrate transporter"/>
    <property type="match status" value="1"/>
</dbReference>
<evidence type="ECO:0000256" key="3">
    <source>
        <dbReference type="ARBA" id="ARBA00022692"/>
    </source>
</evidence>
<sequence>MLGTCLIQIVGVVVQVTSTTTAQFIVGRLLVYLAVGFVENAVSTYQSEIAPGALRGFFVGSIQLCLAFGSLMAGLVNNAMACRMAFAYAAINNGVSVVTALFGMDLVYLWMAFAFASAVYVWFVMPELTGRTLEDIDQRFQSIIASWRFAAFETTGLTHAVAAIEQGLAPSKLAGDFDLAQATSVAQTGQMAEEGSEGSEGTEGTPAAPAPTAKGRKDEI</sequence>
<dbReference type="PANTHER" id="PTHR48022">
    <property type="entry name" value="PLASTIDIC GLUCOSE TRANSPORTER 4"/>
    <property type="match status" value="1"/>
</dbReference>
<keyword evidence="10" id="KW-1185">Reference proteome</keyword>
<evidence type="ECO:0000259" key="8">
    <source>
        <dbReference type="PROSITE" id="PS50850"/>
    </source>
</evidence>
<dbReference type="HOGENOM" id="CLU_1256752_0_0_1"/>
<comment type="similarity">
    <text evidence="2">Belongs to the major facilitator superfamily. Sugar transporter (TC 2.A.1.1) family.</text>
</comment>
<dbReference type="RefSeq" id="XP_040621966.1">
    <property type="nucleotide sequence ID" value="XM_040767348.1"/>
</dbReference>
<evidence type="ECO:0000256" key="5">
    <source>
        <dbReference type="ARBA" id="ARBA00023136"/>
    </source>
</evidence>
<accession>A0A0C2IXV6</accession>
<feature type="region of interest" description="Disordered" evidence="6">
    <location>
        <begin position="184"/>
        <end position="220"/>
    </location>
</feature>
<dbReference type="EMBL" id="AWTV01000004">
    <property type="protein sequence ID" value="KIH93956.1"/>
    <property type="molecule type" value="Genomic_DNA"/>
</dbReference>
<feature type="transmembrane region" description="Helical" evidence="7">
    <location>
        <begin position="85"/>
        <end position="102"/>
    </location>
</feature>
<dbReference type="PROSITE" id="PS50850">
    <property type="entry name" value="MFS"/>
    <property type="match status" value="1"/>
</dbReference>
<evidence type="ECO:0000256" key="6">
    <source>
        <dbReference type="SAM" id="MobiDB-lite"/>
    </source>
</evidence>
<feature type="domain" description="Major facilitator superfamily (MFS) profile" evidence="8">
    <location>
        <begin position="1"/>
        <end position="220"/>
    </location>
</feature>
<keyword evidence="4 7" id="KW-1133">Transmembrane helix</keyword>
<gene>
    <name evidence="9" type="ORF">SPBR_09222</name>
</gene>
<dbReference type="AlphaFoldDB" id="A0A0C2IXV6"/>
<feature type="transmembrane region" description="Helical" evidence="7">
    <location>
        <begin position="53"/>
        <end position="73"/>
    </location>
</feature>
<feature type="compositionally biased region" description="Low complexity" evidence="6">
    <location>
        <begin position="202"/>
        <end position="213"/>
    </location>
</feature>
<dbReference type="GeneID" id="63682269"/>
<proteinExistence type="inferred from homology"/>
<dbReference type="InterPro" id="IPR005828">
    <property type="entry name" value="MFS_sugar_transport-like"/>
</dbReference>
<evidence type="ECO:0000256" key="4">
    <source>
        <dbReference type="ARBA" id="ARBA00022989"/>
    </source>
</evidence>
<comment type="caution">
    <text evidence="9">The sequence shown here is derived from an EMBL/GenBank/DDBJ whole genome shotgun (WGS) entry which is preliminary data.</text>
</comment>
<dbReference type="InterPro" id="IPR036259">
    <property type="entry name" value="MFS_trans_sf"/>
</dbReference>
<evidence type="ECO:0000256" key="2">
    <source>
        <dbReference type="ARBA" id="ARBA00010992"/>
    </source>
</evidence>
<evidence type="ECO:0000313" key="9">
    <source>
        <dbReference type="EMBL" id="KIH93956.1"/>
    </source>
</evidence>
<dbReference type="Gene3D" id="1.20.1250.20">
    <property type="entry name" value="MFS general substrate transporter like domains"/>
    <property type="match status" value="1"/>
</dbReference>
<name>A0A0C2IXV6_9PEZI</name>
<keyword evidence="3 7" id="KW-0812">Transmembrane</keyword>
<dbReference type="GO" id="GO:0016020">
    <property type="term" value="C:membrane"/>
    <property type="evidence" value="ECO:0007669"/>
    <property type="project" value="UniProtKB-SubCell"/>
</dbReference>
<feature type="transmembrane region" description="Helical" evidence="7">
    <location>
        <begin position="108"/>
        <end position="125"/>
    </location>
</feature>
<dbReference type="InterPro" id="IPR050360">
    <property type="entry name" value="MFS_Sugar_Transporters"/>
</dbReference>
<organism evidence="9 10">
    <name type="scientific">Sporothrix brasiliensis 5110</name>
    <dbReference type="NCBI Taxonomy" id="1398154"/>
    <lineage>
        <taxon>Eukaryota</taxon>
        <taxon>Fungi</taxon>
        <taxon>Dikarya</taxon>
        <taxon>Ascomycota</taxon>
        <taxon>Pezizomycotina</taxon>
        <taxon>Sordariomycetes</taxon>
        <taxon>Sordariomycetidae</taxon>
        <taxon>Ophiostomatales</taxon>
        <taxon>Ophiostomataceae</taxon>
        <taxon>Sporothrix</taxon>
    </lineage>
</organism>
<dbReference type="VEuPathDB" id="FungiDB:SPBR_09222"/>
<evidence type="ECO:0000256" key="1">
    <source>
        <dbReference type="ARBA" id="ARBA00004141"/>
    </source>
</evidence>
<evidence type="ECO:0000256" key="7">
    <source>
        <dbReference type="SAM" id="Phobius"/>
    </source>
</evidence>
<dbReference type="OrthoDB" id="6612291at2759"/>
<dbReference type="GO" id="GO:0005351">
    <property type="term" value="F:carbohydrate:proton symporter activity"/>
    <property type="evidence" value="ECO:0007669"/>
    <property type="project" value="TreeGrafter"/>
</dbReference>
<protein>
    <recommendedName>
        <fullName evidence="8">Major facilitator superfamily (MFS) profile domain-containing protein</fullName>
    </recommendedName>
</protein>
<reference evidence="9 10" key="1">
    <citation type="journal article" date="2014" name="BMC Genomics">
        <title>Comparative genomics of the major fungal agents of human and animal Sporotrichosis: Sporothrix schenckii and Sporothrix brasiliensis.</title>
        <authorList>
            <person name="Teixeira M.M."/>
            <person name="de Almeida L.G."/>
            <person name="Kubitschek-Barreira P."/>
            <person name="Alves F.L."/>
            <person name="Kioshima E.S."/>
            <person name="Abadio A.K."/>
            <person name="Fernandes L."/>
            <person name="Derengowski L.S."/>
            <person name="Ferreira K.S."/>
            <person name="Souza R.C."/>
            <person name="Ruiz J.C."/>
            <person name="de Andrade N.C."/>
            <person name="Paes H.C."/>
            <person name="Nicola A.M."/>
            <person name="Albuquerque P."/>
            <person name="Gerber A.L."/>
            <person name="Martins V.P."/>
            <person name="Peconick L.D."/>
            <person name="Neto A.V."/>
            <person name="Chaucanez C.B."/>
            <person name="Silva P.A."/>
            <person name="Cunha O.L."/>
            <person name="de Oliveira F.F."/>
            <person name="dos Santos T.C."/>
            <person name="Barros A.L."/>
            <person name="Soares M.A."/>
            <person name="de Oliveira L.M."/>
            <person name="Marini M.M."/>
            <person name="Villalobos-Duno H."/>
            <person name="Cunha M.M."/>
            <person name="de Hoog S."/>
            <person name="da Silveira J.F."/>
            <person name="Henrissat B."/>
            <person name="Nino-Vega G.A."/>
            <person name="Cisalpino P.S."/>
            <person name="Mora-Montes H.M."/>
            <person name="Almeida S.R."/>
            <person name="Stajich J.E."/>
            <person name="Lopes-Bezerra L.M."/>
            <person name="Vasconcelos A.T."/>
            <person name="Felipe M.S."/>
        </authorList>
    </citation>
    <scope>NUCLEOTIDE SEQUENCE [LARGE SCALE GENOMIC DNA]</scope>
    <source>
        <strain evidence="9 10">5110</strain>
    </source>
</reference>
<dbReference type="PANTHER" id="PTHR48022:SF2">
    <property type="entry name" value="PLASTIDIC GLUCOSE TRANSPORTER 4"/>
    <property type="match status" value="1"/>
</dbReference>
<dbReference type="Pfam" id="PF00083">
    <property type="entry name" value="Sugar_tr"/>
    <property type="match status" value="1"/>
</dbReference>
<evidence type="ECO:0000313" key="10">
    <source>
        <dbReference type="Proteomes" id="UP000031575"/>
    </source>
</evidence>
<comment type="subcellular location">
    <subcellularLocation>
        <location evidence="1">Membrane</location>
        <topology evidence="1">Multi-pass membrane protein</topology>
    </subcellularLocation>
</comment>
<dbReference type="InterPro" id="IPR020846">
    <property type="entry name" value="MFS_dom"/>
</dbReference>
<dbReference type="Proteomes" id="UP000031575">
    <property type="component" value="Unassembled WGS sequence"/>
</dbReference>